<organism evidence="2 3">
    <name type="scientific">Mytilus galloprovincialis</name>
    <name type="common">Mediterranean mussel</name>
    <dbReference type="NCBI Taxonomy" id="29158"/>
    <lineage>
        <taxon>Eukaryota</taxon>
        <taxon>Metazoa</taxon>
        <taxon>Spiralia</taxon>
        <taxon>Lophotrochozoa</taxon>
        <taxon>Mollusca</taxon>
        <taxon>Bivalvia</taxon>
        <taxon>Autobranchia</taxon>
        <taxon>Pteriomorphia</taxon>
        <taxon>Mytilida</taxon>
        <taxon>Mytiloidea</taxon>
        <taxon>Mytilidae</taxon>
        <taxon>Mytilinae</taxon>
        <taxon>Mytilus</taxon>
    </lineage>
</organism>
<accession>A0A8B6FI10</accession>
<evidence type="ECO:0000256" key="1">
    <source>
        <dbReference type="SAM" id="MobiDB-lite"/>
    </source>
</evidence>
<feature type="compositionally biased region" description="Basic and acidic residues" evidence="1">
    <location>
        <begin position="52"/>
        <end position="66"/>
    </location>
</feature>
<dbReference type="OrthoDB" id="7382669at2759"/>
<protein>
    <submittedName>
        <fullName evidence="2">Uncharacterized protein</fullName>
    </submittedName>
</protein>
<feature type="region of interest" description="Disordered" evidence="1">
    <location>
        <begin position="46"/>
        <end position="66"/>
    </location>
</feature>
<name>A0A8B6FI10_MYTGA</name>
<comment type="caution">
    <text evidence="2">The sequence shown here is derived from an EMBL/GenBank/DDBJ whole genome shotgun (WGS) entry which is preliminary data.</text>
</comment>
<reference evidence="2" key="1">
    <citation type="submission" date="2018-11" db="EMBL/GenBank/DDBJ databases">
        <authorList>
            <person name="Alioto T."/>
            <person name="Alioto T."/>
        </authorList>
    </citation>
    <scope>NUCLEOTIDE SEQUENCE</scope>
</reference>
<gene>
    <name evidence="2" type="ORF">MGAL_10B092292B</name>
</gene>
<dbReference type="Proteomes" id="UP000596742">
    <property type="component" value="Unassembled WGS sequence"/>
</dbReference>
<proteinExistence type="predicted"/>
<keyword evidence="3" id="KW-1185">Reference proteome</keyword>
<sequence length="109" mass="12247">MHINKLNAIQRKGLALCLNQPTTASIEALEVAAGILPLDLKREEAASVAEPGQRHGDEKHDDERECSKKEESALNLLYFKKIRDAVSLSSLAWRKWRMCQQSVTSSKDE</sequence>
<evidence type="ECO:0000313" key="2">
    <source>
        <dbReference type="EMBL" id="VDI48194.1"/>
    </source>
</evidence>
<evidence type="ECO:0000313" key="3">
    <source>
        <dbReference type="Proteomes" id="UP000596742"/>
    </source>
</evidence>
<dbReference type="AlphaFoldDB" id="A0A8B6FI10"/>
<dbReference type="EMBL" id="UYJE01006701">
    <property type="protein sequence ID" value="VDI48194.1"/>
    <property type="molecule type" value="Genomic_DNA"/>
</dbReference>